<dbReference type="AlphaFoldDB" id="A0A0U5B737"/>
<reference evidence="1 2" key="2">
    <citation type="submission" date="2016-01" db="EMBL/GenBank/DDBJ databases">
        <title>Microcella alkaliphila JAM AC0309 whole genome shotgun sequence.</title>
        <authorList>
            <person name="Kurata A."/>
            <person name="Hirose Y."/>
            <person name="Kishimoto N."/>
            <person name="Kobayashi T."/>
        </authorList>
    </citation>
    <scope>NUCLEOTIDE SEQUENCE [LARGE SCALE GENOMIC DNA]</scope>
    <source>
        <strain evidence="1 2">JAM AC0309</strain>
    </source>
</reference>
<evidence type="ECO:0000313" key="1">
    <source>
        <dbReference type="EMBL" id="BAU31668.1"/>
    </source>
</evidence>
<organism evidence="1 2">
    <name type="scientific">Microcella alkaliphila</name>
    <dbReference type="NCBI Taxonomy" id="279828"/>
    <lineage>
        <taxon>Bacteria</taxon>
        <taxon>Bacillati</taxon>
        <taxon>Actinomycetota</taxon>
        <taxon>Actinomycetes</taxon>
        <taxon>Micrococcales</taxon>
        <taxon>Microbacteriaceae</taxon>
        <taxon>Microcella</taxon>
    </lineage>
</organism>
<dbReference type="Proteomes" id="UP000218965">
    <property type="component" value="Chromosome"/>
</dbReference>
<name>A0A0U5B737_9MICO</name>
<reference evidence="2" key="1">
    <citation type="submission" date="2015-12" db="EMBL/GenBank/DDBJ databases">
        <authorList>
            <person name="Shamseldin A."/>
            <person name="Moawad H."/>
            <person name="Abd El-Rahim W.M."/>
            <person name="Sadowsky M.J."/>
        </authorList>
    </citation>
    <scope>NUCLEOTIDE SEQUENCE [LARGE SCALE GENOMIC DNA]</scope>
    <source>
        <strain evidence="2">JAM AC0309</strain>
    </source>
</reference>
<dbReference type="InterPro" id="IPR036388">
    <property type="entry name" value="WH-like_DNA-bd_sf"/>
</dbReference>
<dbReference type="KEGG" id="malk:MalAC0309_0801"/>
<protein>
    <submittedName>
        <fullName evidence="1">Uncharacterized protein</fullName>
    </submittedName>
</protein>
<evidence type="ECO:0000313" key="2">
    <source>
        <dbReference type="Proteomes" id="UP000218965"/>
    </source>
</evidence>
<gene>
    <name evidence="1" type="ORF">MalAC0309_0801</name>
</gene>
<dbReference type="EMBL" id="AP017315">
    <property type="protein sequence ID" value="BAU31668.1"/>
    <property type="molecule type" value="Genomic_DNA"/>
</dbReference>
<dbReference type="Gene3D" id="1.10.10.10">
    <property type="entry name" value="Winged helix-like DNA-binding domain superfamily/Winged helix DNA-binding domain"/>
    <property type="match status" value="1"/>
</dbReference>
<sequence length="318" mass="35023">MATTTSDAIDLLTASGIAVEVKSFTEAEIAGRHARLRTRQTPPSPSAIAAERNDHVVVYVVPRVTESLARLAADDANIAVVATTEGIVWWNRKRYEPEPRQLQASTQRGKTPWARFGLIRALARTRRPRTQRELAVEVGVTQAAISQNLHRLGEHAQKSSEGWFTTDPQTLANLFLTDYPGSGGITQYWYGLDPIIRQAQLASNHDKSVLWSGDAAADLLVPWRTPRMAVVYARTGLRLASDGFAESTSNKATLAVTVPADPTIWPVAAAYGRRRNHDNLIVDPVLCAHDVRQSGGSDSDQAVQRLIRHTVDEWHRGD</sequence>
<dbReference type="OrthoDB" id="3338463at2"/>
<proteinExistence type="predicted"/>
<accession>A0A0U5B737</accession>